<dbReference type="InterPro" id="IPR043133">
    <property type="entry name" value="GTP-CH-I_C/QueF"/>
</dbReference>
<dbReference type="PANTHER" id="PTHR42844">
    <property type="entry name" value="DIHYDRONEOPTERIN ALDOLASE 1-RELATED"/>
    <property type="match status" value="1"/>
</dbReference>
<dbReference type="GO" id="GO:0005737">
    <property type="term" value="C:cytoplasm"/>
    <property type="evidence" value="ECO:0007669"/>
    <property type="project" value="TreeGrafter"/>
</dbReference>
<evidence type="ECO:0000259" key="8">
    <source>
        <dbReference type="SMART" id="SM00905"/>
    </source>
</evidence>
<evidence type="ECO:0000256" key="2">
    <source>
        <dbReference type="ARBA" id="ARBA00005013"/>
    </source>
</evidence>
<evidence type="ECO:0000256" key="7">
    <source>
        <dbReference type="ARBA" id="ARBA00032903"/>
    </source>
</evidence>
<comment type="catalytic activity">
    <reaction evidence="1">
        <text>7,8-dihydroneopterin = 6-hydroxymethyl-7,8-dihydropterin + glycolaldehyde</text>
        <dbReference type="Rhea" id="RHEA:10540"/>
        <dbReference type="ChEBI" id="CHEBI:17001"/>
        <dbReference type="ChEBI" id="CHEBI:17071"/>
        <dbReference type="ChEBI" id="CHEBI:44841"/>
        <dbReference type="EC" id="4.1.2.25"/>
    </reaction>
</comment>
<dbReference type="AlphaFoldDB" id="A0A6A6VHG2"/>
<dbReference type="InterPro" id="IPR006157">
    <property type="entry name" value="FolB_dom"/>
</dbReference>
<evidence type="ECO:0000256" key="5">
    <source>
        <dbReference type="ARBA" id="ARBA00022909"/>
    </source>
</evidence>
<dbReference type="PANTHER" id="PTHR42844:SF1">
    <property type="entry name" value="DIHYDRONEOPTERIN ALDOLASE 1-RELATED"/>
    <property type="match status" value="1"/>
</dbReference>
<sequence length="293" mass="32927">MPKLALRQPTSIAETQEFFEPGVPCIIKMTKCPRAVWFRDCALGNIDTVQVRDIQVVADTGKDAWGRDVKQPALISVAIVPKTSFRSAAEMDGLDDSTVHYGMLSKSIMAAVRETEGHLHTAHFVSMLERRLLETAGATTLASHQITVFYPKATLHGEGVGIWEANYLNSVYSSELFLRNVRIPCIIGLNPHERLHKQTVVVNLSIECLHSGRWDEHNRLEELLVETISKSSFGTLETMATKVVQELVDKFFTKDDREVLVRLRIEKPIAVTMAAAASVEVVRLLRDYFYDDM</sequence>
<dbReference type="SMART" id="SM00905">
    <property type="entry name" value="FolB"/>
    <property type="match status" value="1"/>
</dbReference>
<feature type="domain" description="Dihydroneopterin aldolase/epimerase" evidence="8">
    <location>
        <begin position="176"/>
        <end position="283"/>
    </location>
</feature>
<dbReference type="Proteomes" id="UP000799440">
    <property type="component" value="Unassembled WGS sequence"/>
</dbReference>
<evidence type="ECO:0000313" key="9">
    <source>
        <dbReference type="EMBL" id="KAF2748547.1"/>
    </source>
</evidence>
<keyword evidence="10" id="KW-1185">Reference proteome</keyword>
<name>A0A6A6VHG2_9PLEO</name>
<dbReference type="OrthoDB" id="5425486at2759"/>
<accession>A0A6A6VHG2</accession>
<dbReference type="GO" id="GO:0046656">
    <property type="term" value="P:folic acid biosynthetic process"/>
    <property type="evidence" value="ECO:0007669"/>
    <property type="project" value="UniProtKB-KW"/>
</dbReference>
<dbReference type="EMBL" id="MU006569">
    <property type="protein sequence ID" value="KAF2748547.1"/>
    <property type="molecule type" value="Genomic_DNA"/>
</dbReference>
<organism evidence="9 10">
    <name type="scientific">Sporormia fimetaria CBS 119925</name>
    <dbReference type="NCBI Taxonomy" id="1340428"/>
    <lineage>
        <taxon>Eukaryota</taxon>
        <taxon>Fungi</taxon>
        <taxon>Dikarya</taxon>
        <taxon>Ascomycota</taxon>
        <taxon>Pezizomycotina</taxon>
        <taxon>Dothideomycetes</taxon>
        <taxon>Pleosporomycetidae</taxon>
        <taxon>Pleosporales</taxon>
        <taxon>Sporormiaceae</taxon>
        <taxon>Sporormia</taxon>
    </lineage>
</organism>
<comment type="pathway">
    <text evidence="2">Cofactor biosynthesis; tetrahydrofolate biosynthesis; 2-amino-4-hydroxy-6-hydroxymethyl-7,8-dihydropteridine diphosphate from 7,8-dihydroneopterin triphosphate: step 3/4.</text>
</comment>
<gene>
    <name evidence="9" type="ORF">M011DRAFT_466944</name>
</gene>
<evidence type="ECO:0000256" key="6">
    <source>
        <dbReference type="ARBA" id="ARBA00023239"/>
    </source>
</evidence>
<comment type="similarity">
    <text evidence="3">Belongs to the DHNA family.</text>
</comment>
<evidence type="ECO:0000313" key="10">
    <source>
        <dbReference type="Proteomes" id="UP000799440"/>
    </source>
</evidence>
<keyword evidence="6" id="KW-0456">Lyase</keyword>
<reference evidence="9" key="1">
    <citation type="journal article" date="2020" name="Stud. Mycol.">
        <title>101 Dothideomycetes genomes: a test case for predicting lifestyles and emergence of pathogens.</title>
        <authorList>
            <person name="Haridas S."/>
            <person name="Albert R."/>
            <person name="Binder M."/>
            <person name="Bloem J."/>
            <person name="Labutti K."/>
            <person name="Salamov A."/>
            <person name="Andreopoulos B."/>
            <person name="Baker S."/>
            <person name="Barry K."/>
            <person name="Bills G."/>
            <person name="Bluhm B."/>
            <person name="Cannon C."/>
            <person name="Castanera R."/>
            <person name="Culley D."/>
            <person name="Daum C."/>
            <person name="Ezra D."/>
            <person name="Gonzalez J."/>
            <person name="Henrissat B."/>
            <person name="Kuo A."/>
            <person name="Liang C."/>
            <person name="Lipzen A."/>
            <person name="Lutzoni F."/>
            <person name="Magnuson J."/>
            <person name="Mondo S."/>
            <person name="Nolan M."/>
            <person name="Ohm R."/>
            <person name="Pangilinan J."/>
            <person name="Park H.-J."/>
            <person name="Ramirez L."/>
            <person name="Alfaro M."/>
            <person name="Sun H."/>
            <person name="Tritt A."/>
            <person name="Yoshinaga Y."/>
            <person name="Zwiers L.-H."/>
            <person name="Turgeon B."/>
            <person name="Goodwin S."/>
            <person name="Spatafora J."/>
            <person name="Crous P."/>
            <person name="Grigoriev I."/>
        </authorList>
    </citation>
    <scope>NUCLEOTIDE SEQUENCE</scope>
    <source>
        <strain evidence="9">CBS 119925</strain>
    </source>
</reference>
<evidence type="ECO:0000256" key="1">
    <source>
        <dbReference type="ARBA" id="ARBA00001353"/>
    </source>
</evidence>
<dbReference type="Gene3D" id="3.30.1130.10">
    <property type="match status" value="2"/>
</dbReference>
<dbReference type="EC" id="4.1.2.25" evidence="4"/>
<evidence type="ECO:0000256" key="3">
    <source>
        <dbReference type="ARBA" id="ARBA00005708"/>
    </source>
</evidence>
<dbReference type="GO" id="GO:0004150">
    <property type="term" value="F:dihydroneopterin aldolase activity"/>
    <property type="evidence" value="ECO:0007669"/>
    <property type="project" value="UniProtKB-EC"/>
</dbReference>
<dbReference type="SUPFAM" id="SSF55620">
    <property type="entry name" value="Tetrahydrobiopterin biosynthesis enzymes-like"/>
    <property type="match status" value="2"/>
</dbReference>
<keyword evidence="5" id="KW-0289">Folate biosynthesis</keyword>
<proteinExistence type="inferred from homology"/>
<protein>
    <recommendedName>
        <fullName evidence="4">dihydroneopterin aldolase</fullName>
        <ecNumber evidence="4">4.1.2.25</ecNumber>
    </recommendedName>
    <alternativeName>
        <fullName evidence="7">7,8-dihydroneopterin aldolase</fullName>
    </alternativeName>
</protein>
<dbReference type="Pfam" id="PF02152">
    <property type="entry name" value="FolB"/>
    <property type="match status" value="1"/>
</dbReference>
<evidence type="ECO:0000256" key="4">
    <source>
        <dbReference type="ARBA" id="ARBA00013043"/>
    </source>
</evidence>
<dbReference type="InterPro" id="IPR006156">
    <property type="entry name" value="Dihydroneopterin_aldolase"/>
</dbReference>